<name>A0A2P4YF19_9STRA</name>
<dbReference type="EMBL" id="NCKW01003454">
    <property type="protein sequence ID" value="POM76384.1"/>
    <property type="molecule type" value="Genomic_DNA"/>
</dbReference>
<evidence type="ECO:0000313" key="1">
    <source>
        <dbReference type="EMBL" id="POM76384.1"/>
    </source>
</evidence>
<reference evidence="1 2" key="1">
    <citation type="journal article" date="2017" name="Genome Biol. Evol.">
        <title>Phytophthora megakarya and P. palmivora, closely related causal agents of cacao black pod rot, underwent increases in genome sizes and gene numbers by different mechanisms.</title>
        <authorList>
            <person name="Ali S.S."/>
            <person name="Shao J."/>
            <person name="Lary D.J."/>
            <person name="Kronmiller B."/>
            <person name="Shen D."/>
            <person name="Strem M.D."/>
            <person name="Amoako-Attah I."/>
            <person name="Akrofi A.Y."/>
            <person name="Begoude B.A."/>
            <person name="Ten Hoopen G.M."/>
            <person name="Coulibaly K."/>
            <person name="Kebe B.I."/>
            <person name="Melnick R.L."/>
            <person name="Guiltinan M.J."/>
            <person name="Tyler B.M."/>
            <person name="Meinhardt L.W."/>
            <person name="Bailey B.A."/>
        </authorList>
    </citation>
    <scope>NUCLEOTIDE SEQUENCE [LARGE SCALE GENOMIC DNA]</scope>
    <source>
        <strain evidence="2">sbr112.9</strain>
    </source>
</reference>
<accession>A0A2P4YF19</accession>
<keyword evidence="2" id="KW-1185">Reference proteome</keyword>
<dbReference type="Proteomes" id="UP000237271">
    <property type="component" value="Unassembled WGS sequence"/>
</dbReference>
<proteinExistence type="predicted"/>
<dbReference type="OrthoDB" id="126674at2759"/>
<comment type="caution">
    <text evidence="1">The sequence shown here is derived from an EMBL/GenBank/DDBJ whole genome shotgun (WGS) entry which is preliminary data.</text>
</comment>
<sequence length="297" mass="32318">MLHIVLIGGVIFLRFKRVKTALLQGISLFKDPTNFLTCPVFALAAALLMQTAPCKRLFPQFINNKRGAVCVEDVAELSLVELLETDEENIFNLIKTALLQGISLFKDPTNFLTCPVFALAAALLMQTAPCKRLFPQFINNKRGAVCVEDVAELSLVELLETDEENTPLQAEKDTPVKSRCPGAQANVNRLLSTVKLTPDLTSHSFRRGAAMHANDGSLAENWIIERGGWQLDRVKRPAGGKMTGVAAETTTRAAAETTRRESKGRGKASISACSRGIKPLPCAEATGSPLCQHAWVC</sequence>
<dbReference type="AlphaFoldDB" id="A0A2P4YF19"/>
<gene>
    <name evidence="1" type="ORF">PHPALM_6374</name>
</gene>
<evidence type="ECO:0000313" key="2">
    <source>
        <dbReference type="Proteomes" id="UP000237271"/>
    </source>
</evidence>
<protein>
    <submittedName>
        <fullName evidence="1">Uncharacterized protein</fullName>
    </submittedName>
</protein>
<organism evidence="1 2">
    <name type="scientific">Phytophthora palmivora</name>
    <dbReference type="NCBI Taxonomy" id="4796"/>
    <lineage>
        <taxon>Eukaryota</taxon>
        <taxon>Sar</taxon>
        <taxon>Stramenopiles</taxon>
        <taxon>Oomycota</taxon>
        <taxon>Peronosporomycetes</taxon>
        <taxon>Peronosporales</taxon>
        <taxon>Peronosporaceae</taxon>
        <taxon>Phytophthora</taxon>
    </lineage>
</organism>